<evidence type="ECO:0000256" key="7">
    <source>
        <dbReference type="ARBA" id="ARBA00023157"/>
    </source>
</evidence>
<evidence type="ECO:0000256" key="3">
    <source>
        <dbReference type="ARBA" id="ARBA00011738"/>
    </source>
</evidence>
<evidence type="ECO:0000256" key="4">
    <source>
        <dbReference type="ARBA" id="ARBA00022525"/>
    </source>
</evidence>
<keyword evidence="9" id="KW-0732">Signal</keyword>
<dbReference type="InterPro" id="IPR000691">
    <property type="entry name" value="Prot_inh_I16_SSI"/>
</dbReference>
<protein>
    <submittedName>
        <fullName evidence="11">SSI family serine proteinase inhibitor</fullName>
    </submittedName>
</protein>
<evidence type="ECO:0000313" key="12">
    <source>
        <dbReference type="Proteomes" id="UP001551675"/>
    </source>
</evidence>
<evidence type="ECO:0000256" key="1">
    <source>
        <dbReference type="ARBA" id="ARBA00004613"/>
    </source>
</evidence>
<organism evidence="11 12">
    <name type="scientific">Microtetraspora glauca</name>
    <dbReference type="NCBI Taxonomy" id="1996"/>
    <lineage>
        <taxon>Bacteria</taxon>
        <taxon>Bacillati</taxon>
        <taxon>Actinomycetota</taxon>
        <taxon>Actinomycetes</taxon>
        <taxon>Streptosporangiales</taxon>
        <taxon>Streptosporangiaceae</taxon>
        <taxon>Microtetraspora</taxon>
    </lineage>
</organism>
<dbReference type="InterPro" id="IPR023549">
    <property type="entry name" value="Subtilisin_inhibitor"/>
</dbReference>
<feature type="domain" description="Subtilisin inhibitor" evidence="10">
    <location>
        <begin position="50"/>
        <end position="137"/>
    </location>
</feature>
<comment type="similarity">
    <text evidence="2 8">Belongs to the protease inhibitor I16 (SSI) family.</text>
</comment>
<dbReference type="SUPFAM" id="SSF55399">
    <property type="entry name" value="Subtilisin inhibitor"/>
    <property type="match status" value="1"/>
</dbReference>
<feature type="signal peptide" evidence="9">
    <location>
        <begin position="1"/>
        <end position="23"/>
    </location>
</feature>
<keyword evidence="4" id="KW-0964">Secreted</keyword>
<comment type="subunit">
    <text evidence="3">Homodimer.</text>
</comment>
<evidence type="ECO:0000256" key="6">
    <source>
        <dbReference type="ARBA" id="ARBA00022900"/>
    </source>
</evidence>
<dbReference type="Pfam" id="PF00720">
    <property type="entry name" value="SSI"/>
    <property type="match status" value="1"/>
</dbReference>
<gene>
    <name evidence="11" type="ORF">AB0I59_16365</name>
</gene>
<comment type="caution">
    <text evidence="11">The sequence shown here is derived from an EMBL/GenBank/DDBJ whole genome shotgun (WGS) entry which is preliminary data.</text>
</comment>
<sequence length="151" mass="16059">MRQLLALLAFTAIATGPASVAVAATVPPPWEPDVMLDAPVRIHPMKARAKALMMTVAKGPAGTQPQRYALLSCSPPPQGTHPAPTKACPMLEKVGGDPAKLQPDPTVACPMLFEPITVTASGMWNDVYVRFERTYGNACQLRAMTGAIFAF</sequence>
<name>A0ABV3GFY9_MICGL</name>
<evidence type="ECO:0000259" key="10">
    <source>
        <dbReference type="Pfam" id="PF00720"/>
    </source>
</evidence>
<evidence type="ECO:0000256" key="5">
    <source>
        <dbReference type="ARBA" id="ARBA00022690"/>
    </source>
</evidence>
<dbReference type="Gene3D" id="3.30.350.10">
    <property type="entry name" value="Subtilisin inhibitor-like"/>
    <property type="match status" value="1"/>
</dbReference>
<comment type="subcellular location">
    <subcellularLocation>
        <location evidence="1">Secreted</location>
    </subcellularLocation>
</comment>
<keyword evidence="7" id="KW-1015">Disulfide bond</keyword>
<proteinExistence type="inferred from homology"/>
<dbReference type="RefSeq" id="WP_082776789.1">
    <property type="nucleotide sequence ID" value="NZ_JBFALK010000008.1"/>
</dbReference>
<dbReference type="EMBL" id="JBFALK010000008">
    <property type="protein sequence ID" value="MEV0970212.1"/>
    <property type="molecule type" value="Genomic_DNA"/>
</dbReference>
<evidence type="ECO:0000256" key="9">
    <source>
        <dbReference type="SAM" id="SignalP"/>
    </source>
</evidence>
<reference evidence="11 12" key="1">
    <citation type="submission" date="2024-06" db="EMBL/GenBank/DDBJ databases">
        <title>The Natural Products Discovery Center: Release of the First 8490 Sequenced Strains for Exploring Actinobacteria Biosynthetic Diversity.</title>
        <authorList>
            <person name="Kalkreuter E."/>
            <person name="Kautsar S.A."/>
            <person name="Yang D."/>
            <person name="Bader C.D."/>
            <person name="Teijaro C.N."/>
            <person name="Fluegel L."/>
            <person name="Davis C.M."/>
            <person name="Simpson J.R."/>
            <person name="Lauterbach L."/>
            <person name="Steele A.D."/>
            <person name="Gui C."/>
            <person name="Meng S."/>
            <person name="Li G."/>
            <person name="Viehrig K."/>
            <person name="Ye F."/>
            <person name="Su P."/>
            <person name="Kiefer A.F."/>
            <person name="Nichols A."/>
            <person name="Cepeda A.J."/>
            <person name="Yan W."/>
            <person name="Fan B."/>
            <person name="Jiang Y."/>
            <person name="Adhikari A."/>
            <person name="Zheng C.-J."/>
            <person name="Schuster L."/>
            <person name="Cowan T.M."/>
            <person name="Smanski M.J."/>
            <person name="Chevrette M.G."/>
            <person name="De Carvalho L.P.S."/>
            <person name="Shen B."/>
        </authorList>
    </citation>
    <scope>NUCLEOTIDE SEQUENCE [LARGE SCALE GENOMIC DNA]</scope>
    <source>
        <strain evidence="11 12">NPDC050100</strain>
    </source>
</reference>
<evidence type="ECO:0000256" key="8">
    <source>
        <dbReference type="RuleBase" id="RU003471"/>
    </source>
</evidence>
<accession>A0ABV3GFY9</accession>
<evidence type="ECO:0000256" key="2">
    <source>
        <dbReference type="ARBA" id="ARBA00010472"/>
    </source>
</evidence>
<keyword evidence="12" id="KW-1185">Reference proteome</keyword>
<keyword evidence="5 8" id="KW-0646">Protease inhibitor</keyword>
<dbReference type="Proteomes" id="UP001551675">
    <property type="component" value="Unassembled WGS sequence"/>
</dbReference>
<dbReference type="PRINTS" id="PR00294">
    <property type="entry name" value="SSBTLNINHBTR"/>
</dbReference>
<dbReference type="InterPro" id="IPR036819">
    <property type="entry name" value="Subtilisin_inhibitor-like_sf"/>
</dbReference>
<evidence type="ECO:0000313" key="11">
    <source>
        <dbReference type="EMBL" id="MEV0970212.1"/>
    </source>
</evidence>
<feature type="chain" id="PRO_5046357587" evidence="9">
    <location>
        <begin position="24"/>
        <end position="151"/>
    </location>
</feature>
<keyword evidence="6 8" id="KW-0722">Serine protease inhibitor</keyword>